<dbReference type="PROSITE" id="PS50927">
    <property type="entry name" value="BULB_LECTIN"/>
    <property type="match status" value="1"/>
</dbReference>
<evidence type="ECO:0000256" key="1">
    <source>
        <dbReference type="ARBA" id="ARBA00004479"/>
    </source>
</evidence>
<dbReference type="InterPro" id="IPR001480">
    <property type="entry name" value="Bulb-type_lectin_dom"/>
</dbReference>
<dbReference type="PROSITE" id="PS50948">
    <property type="entry name" value="PAN"/>
    <property type="match status" value="1"/>
</dbReference>
<dbReference type="PROSITE" id="PS50011">
    <property type="entry name" value="PROTEIN_KINASE_DOM"/>
    <property type="match status" value="1"/>
</dbReference>
<evidence type="ECO:0000256" key="18">
    <source>
        <dbReference type="PIRNR" id="PIRNR000641"/>
    </source>
</evidence>
<evidence type="ECO:0000256" key="21">
    <source>
        <dbReference type="SAM" id="SignalP"/>
    </source>
</evidence>
<evidence type="ECO:0000259" key="24">
    <source>
        <dbReference type="PROSITE" id="PS50948"/>
    </source>
</evidence>
<feature type="domain" description="Apple" evidence="24">
    <location>
        <begin position="326"/>
        <end position="408"/>
    </location>
</feature>
<dbReference type="PANTHER" id="PTHR47976">
    <property type="entry name" value="G-TYPE LECTIN S-RECEPTOR-LIKE SERINE/THREONINE-PROTEIN KINASE SD2-5"/>
    <property type="match status" value="1"/>
</dbReference>
<evidence type="ECO:0000256" key="9">
    <source>
        <dbReference type="ARBA" id="ARBA00022777"/>
    </source>
</evidence>
<dbReference type="GO" id="GO:0048544">
    <property type="term" value="P:recognition of pollen"/>
    <property type="evidence" value="ECO:0007669"/>
    <property type="project" value="InterPro"/>
</dbReference>
<dbReference type="AlphaFoldDB" id="A0AAN7E0L9"/>
<dbReference type="FunFam" id="3.30.200.20:FF:000059">
    <property type="entry name" value="S-receptor-like serine/threonine-protein kinase"/>
    <property type="match status" value="1"/>
</dbReference>
<dbReference type="PIRSF" id="PIRSF000641">
    <property type="entry name" value="SRK"/>
    <property type="match status" value="1"/>
</dbReference>
<dbReference type="FunFam" id="2.90.10.10:FF:000013">
    <property type="entry name" value="G-type lectin S-receptor-like serine/threonine-protein kinase LECRK1"/>
    <property type="match status" value="1"/>
</dbReference>
<keyword evidence="13" id="KW-1015">Disulfide bond</keyword>
<dbReference type="Pfam" id="PF00954">
    <property type="entry name" value="S_locus_glycop"/>
    <property type="match status" value="1"/>
</dbReference>
<dbReference type="InterPro" id="IPR011009">
    <property type="entry name" value="Kinase-like_dom_sf"/>
</dbReference>
<evidence type="ECO:0000256" key="11">
    <source>
        <dbReference type="ARBA" id="ARBA00022989"/>
    </source>
</evidence>
<keyword evidence="10 18" id="KW-0067">ATP-binding</keyword>
<dbReference type="FunFam" id="1.10.510.10:FF:000237">
    <property type="entry name" value="G-type lectin S-receptor-like serine/threonine-protein kinase"/>
    <property type="match status" value="1"/>
</dbReference>
<feature type="binding site" evidence="19">
    <location>
        <position position="518"/>
    </location>
    <ligand>
        <name>ATP</name>
        <dbReference type="ChEBI" id="CHEBI:30616"/>
    </ligand>
</feature>
<keyword evidence="4 18" id="KW-0808">Transferase</keyword>
<dbReference type="InterPro" id="IPR000858">
    <property type="entry name" value="S_locus_glycoprot_dom"/>
</dbReference>
<evidence type="ECO:0000256" key="4">
    <source>
        <dbReference type="ARBA" id="ARBA00022679"/>
    </source>
</evidence>
<dbReference type="EC" id="2.7.11.1" evidence="18"/>
<evidence type="ECO:0000256" key="15">
    <source>
        <dbReference type="ARBA" id="ARBA00023180"/>
    </source>
</evidence>
<keyword evidence="12 20" id="KW-0472">Membrane</keyword>
<dbReference type="GO" id="GO:0016020">
    <property type="term" value="C:membrane"/>
    <property type="evidence" value="ECO:0007669"/>
    <property type="project" value="UniProtKB-SubCell"/>
</dbReference>
<evidence type="ECO:0000256" key="3">
    <source>
        <dbReference type="ARBA" id="ARBA00022536"/>
    </source>
</evidence>
<evidence type="ECO:0000256" key="2">
    <source>
        <dbReference type="ARBA" id="ARBA00022527"/>
    </source>
</evidence>
<comment type="catalytic activity">
    <reaction evidence="16 18">
        <text>L-threonyl-[protein] + ATP = O-phospho-L-threonyl-[protein] + ADP + H(+)</text>
        <dbReference type="Rhea" id="RHEA:46608"/>
        <dbReference type="Rhea" id="RHEA-COMP:11060"/>
        <dbReference type="Rhea" id="RHEA-COMP:11605"/>
        <dbReference type="ChEBI" id="CHEBI:15378"/>
        <dbReference type="ChEBI" id="CHEBI:30013"/>
        <dbReference type="ChEBI" id="CHEBI:30616"/>
        <dbReference type="ChEBI" id="CHEBI:61977"/>
        <dbReference type="ChEBI" id="CHEBI:456216"/>
        <dbReference type="EC" id="2.7.11.1"/>
    </reaction>
</comment>
<evidence type="ECO:0000256" key="5">
    <source>
        <dbReference type="ARBA" id="ARBA00022692"/>
    </source>
</evidence>
<sequence>MARLLFFIFLSAIITTEAQQAESIVNLGSFLTPTTNSSWLSRSGLYAFGFYQQANGYAIGVFLAGIPEKTVVWTANRDDPPVLADATLNFTIDGRIILQSAQGKETNIANPSDGAIFASMLDSGNFVLYNSNNKITWQSFDTPTNTLLQGQRLTAGNELVSSVSESDQSTGIFRLKMQIDGNLVQYPVQTLDTAPYSYWTSWTGGKGDNVSLCLDDDGHLYLLNTNTYLKNLTQGGYPTKDTVYLMRIDVDGIFRLFSHNLDKNGNWSVIWSSSDNKCDPKGLCGLNGFCTNIGGEAICSCIPGFASVHQGKWSSGCERNFTAESCKSKDGSINYTMEPISNIEWEFNNSFSILTLVTKEECRAACLEDCNCEAAMFKDSTCQKLKLPFKYGRIVLSDSNIAFIKVGMSTSTLYNIAPMGSQKKHPKAILIISISLAVFEFIMLLIFGIFVYRNCVWGYKRVCNNGNVGLSMDFSLRSFTYLDIEKMTNHFKEELGRGSFGTVYKGTILNGQKLVAVKRLGKALAEGEKEFLTEIKVIGRTHHKNLVHLLGYCHDGENRLLVYEYMSNGSLADILFKPEKQLCWDERIEIAHNIAKGILYLQEECESQIIHCDIKPQNILIDEYGCAKISDFGLAKLLKPDQTNTFTGIRGTKGYVAPEWHRKQPITVKVDVYSFGIVLLELICCRKNVDWNLPEEEAILEEWAYHCFEAHELGKLVSGKEVDKRQLERMVKVGLWCILDDPSLRPTIKKVLLMLEGNLDIPIPPSSTSSLNIV</sequence>
<evidence type="ECO:0000256" key="19">
    <source>
        <dbReference type="PROSITE-ProRule" id="PRU10141"/>
    </source>
</evidence>
<evidence type="ECO:0000259" key="23">
    <source>
        <dbReference type="PROSITE" id="PS50927"/>
    </source>
</evidence>
<reference evidence="25 26" key="1">
    <citation type="journal article" date="2023" name="G3 (Bethesda)">
        <title>A haplotype-resolved chromosome-scale genome for Quercus rubra L. provides insights into the genetics of adaptive traits for red oak species.</title>
        <authorList>
            <person name="Kapoor B."/>
            <person name="Jenkins J."/>
            <person name="Schmutz J."/>
            <person name="Zhebentyayeva T."/>
            <person name="Kuelheim C."/>
            <person name="Coggeshall M."/>
            <person name="Heim C."/>
            <person name="Lasky J.R."/>
            <person name="Leites L."/>
            <person name="Islam-Faridi N."/>
            <person name="Romero-Severson J."/>
            <person name="DeLeo V.L."/>
            <person name="Lucas S.M."/>
            <person name="Lazic D."/>
            <person name="Gailing O."/>
            <person name="Carlson J."/>
            <person name="Staton M."/>
        </authorList>
    </citation>
    <scope>NUCLEOTIDE SEQUENCE [LARGE SCALE GENOMIC DNA]</scope>
    <source>
        <strain evidence="25">Pseudo-F2</strain>
    </source>
</reference>
<evidence type="ECO:0000256" key="6">
    <source>
        <dbReference type="ARBA" id="ARBA00022729"/>
    </source>
</evidence>
<comment type="caution">
    <text evidence="25">The sequence shown here is derived from an EMBL/GenBank/DDBJ whole genome shotgun (WGS) entry which is preliminary data.</text>
</comment>
<keyword evidence="11 20" id="KW-1133">Transmembrane helix</keyword>
<keyword evidence="7" id="KW-0430">Lectin</keyword>
<dbReference type="SUPFAM" id="SSF51110">
    <property type="entry name" value="alpha-D-mannose-specific plant lectins"/>
    <property type="match status" value="2"/>
</dbReference>
<evidence type="ECO:0000313" key="26">
    <source>
        <dbReference type="Proteomes" id="UP001324115"/>
    </source>
</evidence>
<evidence type="ECO:0000256" key="8">
    <source>
        <dbReference type="ARBA" id="ARBA00022741"/>
    </source>
</evidence>
<keyword evidence="9 18" id="KW-0418">Kinase</keyword>
<dbReference type="GO" id="GO:0005524">
    <property type="term" value="F:ATP binding"/>
    <property type="evidence" value="ECO:0007669"/>
    <property type="project" value="UniProtKB-UniRule"/>
</dbReference>
<evidence type="ECO:0000256" key="10">
    <source>
        <dbReference type="ARBA" id="ARBA00022840"/>
    </source>
</evidence>
<organism evidence="25 26">
    <name type="scientific">Quercus rubra</name>
    <name type="common">Northern red oak</name>
    <name type="synonym">Quercus borealis</name>
    <dbReference type="NCBI Taxonomy" id="3512"/>
    <lineage>
        <taxon>Eukaryota</taxon>
        <taxon>Viridiplantae</taxon>
        <taxon>Streptophyta</taxon>
        <taxon>Embryophyta</taxon>
        <taxon>Tracheophyta</taxon>
        <taxon>Spermatophyta</taxon>
        <taxon>Magnoliopsida</taxon>
        <taxon>eudicotyledons</taxon>
        <taxon>Gunneridae</taxon>
        <taxon>Pentapetalae</taxon>
        <taxon>rosids</taxon>
        <taxon>fabids</taxon>
        <taxon>Fagales</taxon>
        <taxon>Fagaceae</taxon>
        <taxon>Quercus</taxon>
    </lineage>
</organism>
<proteinExistence type="inferred from homology"/>
<feature type="domain" description="Bulb-type lectin" evidence="23">
    <location>
        <begin position="24"/>
        <end position="141"/>
    </location>
</feature>
<dbReference type="InterPro" id="IPR000719">
    <property type="entry name" value="Prot_kinase_dom"/>
</dbReference>
<feature type="domain" description="Protein kinase" evidence="22">
    <location>
        <begin position="489"/>
        <end position="759"/>
    </location>
</feature>
<evidence type="ECO:0000313" key="25">
    <source>
        <dbReference type="EMBL" id="KAK4559459.1"/>
    </source>
</evidence>
<dbReference type="GO" id="GO:0004674">
    <property type="term" value="F:protein serine/threonine kinase activity"/>
    <property type="evidence" value="ECO:0007669"/>
    <property type="project" value="UniProtKB-KW"/>
</dbReference>
<dbReference type="Gene3D" id="2.90.10.10">
    <property type="entry name" value="Bulb-type lectin domain"/>
    <property type="match status" value="2"/>
</dbReference>
<evidence type="ECO:0000259" key="22">
    <source>
        <dbReference type="PROSITE" id="PS50011"/>
    </source>
</evidence>
<keyword evidence="2 18" id="KW-0723">Serine/threonine-protein kinase</keyword>
<evidence type="ECO:0000256" key="14">
    <source>
        <dbReference type="ARBA" id="ARBA00023170"/>
    </source>
</evidence>
<comment type="catalytic activity">
    <reaction evidence="17 18">
        <text>L-seryl-[protein] + ATP = O-phospho-L-seryl-[protein] + ADP + H(+)</text>
        <dbReference type="Rhea" id="RHEA:17989"/>
        <dbReference type="Rhea" id="RHEA-COMP:9863"/>
        <dbReference type="Rhea" id="RHEA-COMP:11604"/>
        <dbReference type="ChEBI" id="CHEBI:15378"/>
        <dbReference type="ChEBI" id="CHEBI:29999"/>
        <dbReference type="ChEBI" id="CHEBI:30616"/>
        <dbReference type="ChEBI" id="CHEBI:83421"/>
        <dbReference type="ChEBI" id="CHEBI:456216"/>
        <dbReference type="EC" id="2.7.11.1"/>
    </reaction>
</comment>
<dbReference type="Gene3D" id="3.30.200.20">
    <property type="entry name" value="Phosphorylase Kinase, domain 1"/>
    <property type="match status" value="1"/>
</dbReference>
<comment type="subcellular location">
    <subcellularLocation>
        <location evidence="1">Membrane</location>
        <topology evidence="1">Single-pass type I membrane protein</topology>
    </subcellularLocation>
</comment>
<keyword evidence="8 18" id="KW-0547">Nucleotide-binding</keyword>
<feature type="transmembrane region" description="Helical" evidence="20">
    <location>
        <begin position="428"/>
        <end position="452"/>
    </location>
</feature>
<dbReference type="InterPro" id="IPR051343">
    <property type="entry name" value="G-type_lectin_kinases/EP1-like"/>
</dbReference>
<dbReference type="InterPro" id="IPR036426">
    <property type="entry name" value="Bulb-type_lectin_dom_sf"/>
</dbReference>
<dbReference type="CDD" id="cd00053">
    <property type="entry name" value="EGF"/>
    <property type="match status" value="1"/>
</dbReference>
<dbReference type="Pfam" id="PF01453">
    <property type="entry name" value="B_lectin"/>
    <property type="match status" value="1"/>
</dbReference>
<keyword evidence="6 21" id="KW-0732">Signal</keyword>
<dbReference type="PANTHER" id="PTHR47976:SF7">
    <property type="entry name" value="RECEPTOR-LIKE SERINE_THREONINE-PROTEIN KINASE"/>
    <property type="match status" value="1"/>
</dbReference>
<evidence type="ECO:0000256" key="12">
    <source>
        <dbReference type="ARBA" id="ARBA00023136"/>
    </source>
</evidence>
<gene>
    <name evidence="25" type="ORF">RGQ29_008604</name>
</gene>
<dbReference type="InterPro" id="IPR003609">
    <property type="entry name" value="Pan_app"/>
</dbReference>
<dbReference type="FunFam" id="2.90.10.10:FF:000026">
    <property type="entry name" value="Serine/threonine-protein kinase"/>
    <property type="match status" value="1"/>
</dbReference>
<keyword evidence="15" id="KW-0325">Glycoprotein</keyword>
<dbReference type="InterPro" id="IPR017441">
    <property type="entry name" value="Protein_kinase_ATP_BS"/>
</dbReference>
<keyword evidence="5 20" id="KW-0812">Transmembrane</keyword>
<dbReference type="Gene3D" id="1.10.510.10">
    <property type="entry name" value="Transferase(Phosphotransferase) domain 1"/>
    <property type="match status" value="1"/>
</dbReference>
<dbReference type="SMART" id="SM00220">
    <property type="entry name" value="S_TKc"/>
    <property type="match status" value="1"/>
</dbReference>
<evidence type="ECO:0000256" key="7">
    <source>
        <dbReference type="ARBA" id="ARBA00022734"/>
    </source>
</evidence>
<dbReference type="InterPro" id="IPR008271">
    <property type="entry name" value="Ser/Thr_kinase_AS"/>
</dbReference>
<dbReference type="SUPFAM" id="SSF56112">
    <property type="entry name" value="Protein kinase-like (PK-like)"/>
    <property type="match status" value="1"/>
</dbReference>
<feature type="signal peptide" evidence="21">
    <location>
        <begin position="1"/>
        <end position="18"/>
    </location>
</feature>
<keyword evidence="26" id="KW-1185">Reference proteome</keyword>
<dbReference type="EMBL" id="JAXUIC010000012">
    <property type="protein sequence ID" value="KAK4559459.1"/>
    <property type="molecule type" value="Genomic_DNA"/>
</dbReference>
<dbReference type="Proteomes" id="UP001324115">
    <property type="component" value="Unassembled WGS sequence"/>
</dbReference>
<dbReference type="PROSITE" id="PS00107">
    <property type="entry name" value="PROTEIN_KINASE_ATP"/>
    <property type="match status" value="1"/>
</dbReference>
<dbReference type="Pfam" id="PF00069">
    <property type="entry name" value="Pkinase"/>
    <property type="match status" value="1"/>
</dbReference>
<dbReference type="SMART" id="SM00108">
    <property type="entry name" value="B_lectin"/>
    <property type="match status" value="2"/>
</dbReference>
<dbReference type="GO" id="GO:0030246">
    <property type="term" value="F:carbohydrate binding"/>
    <property type="evidence" value="ECO:0007669"/>
    <property type="project" value="UniProtKB-KW"/>
</dbReference>
<keyword evidence="14" id="KW-0675">Receptor</keyword>
<accession>A0AAN7E0L9</accession>
<protein>
    <recommendedName>
        <fullName evidence="18">Receptor-like serine/threonine-protein kinase</fullName>
        <ecNumber evidence="18">2.7.11.1</ecNumber>
    </recommendedName>
</protein>
<evidence type="ECO:0000256" key="20">
    <source>
        <dbReference type="SAM" id="Phobius"/>
    </source>
</evidence>
<dbReference type="PROSITE" id="PS00108">
    <property type="entry name" value="PROTEIN_KINASE_ST"/>
    <property type="match status" value="1"/>
</dbReference>
<evidence type="ECO:0000256" key="17">
    <source>
        <dbReference type="ARBA" id="ARBA00048679"/>
    </source>
</evidence>
<evidence type="ECO:0000256" key="16">
    <source>
        <dbReference type="ARBA" id="ARBA00047899"/>
    </source>
</evidence>
<dbReference type="CDD" id="cd14066">
    <property type="entry name" value="STKc_IRAK"/>
    <property type="match status" value="1"/>
</dbReference>
<evidence type="ECO:0000256" key="13">
    <source>
        <dbReference type="ARBA" id="ARBA00023157"/>
    </source>
</evidence>
<feature type="chain" id="PRO_5042926792" description="Receptor-like serine/threonine-protein kinase" evidence="21">
    <location>
        <begin position="19"/>
        <end position="774"/>
    </location>
</feature>
<keyword evidence="3" id="KW-0245">EGF-like domain</keyword>
<dbReference type="InterPro" id="IPR024171">
    <property type="entry name" value="SRK-like_kinase"/>
</dbReference>
<name>A0AAN7E0L9_QUERU</name>
<comment type="similarity">
    <text evidence="18">Belongs to the protein kinase superfamily. Ser/Thr protein kinase family.</text>
</comment>
<dbReference type="SMART" id="SM00473">
    <property type="entry name" value="PAN_AP"/>
    <property type="match status" value="1"/>
</dbReference>